<dbReference type="Proteomes" id="UP001141629">
    <property type="component" value="Unassembled WGS sequence"/>
</dbReference>
<accession>A0A9X3BRS9</accession>
<proteinExistence type="predicted"/>
<protein>
    <submittedName>
        <fullName evidence="2">Uncharacterized protein</fullName>
    </submittedName>
</protein>
<evidence type="ECO:0000256" key="1">
    <source>
        <dbReference type="SAM" id="MobiDB-lite"/>
    </source>
</evidence>
<feature type="region of interest" description="Disordered" evidence="1">
    <location>
        <begin position="1"/>
        <end position="52"/>
    </location>
</feature>
<organism evidence="2 3">
    <name type="scientific">Mycobacterium yunnanensis</name>
    <dbReference type="NCBI Taxonomy" id="368477"/>
    <lineage>
        <taxon>Bacteria</taxon>
        <taxon>Bacillati</taxon>
        <taxon>Actinomycetota</taxon>
        <taxon>Actinomycetes</taxon>
        <taxon>Mycobacteriales</taxon>
        <taxon>Mycobacteriaceae</taxon>
        <taxon>Mycobacterium</taxon>
    </lineage>
</organism>
<gene>
    <name evidence="2" type="ORF">H7K45_01985</name>
</gene>
<comment type="caution">
    <text evidence="2">The sequence shown here is derived from an EMBL/GenBank/DDBJ whole genome shotgun (WGS) entry which is preliminary data.</text>
</comment>
<sequence>MTENSQPRRLAVNKIFGESLPETTKDEWDDEATDRGRERDDWLRDNVPPHHG</sequence>
<name>A0A9X3BRS9_9MYCO</name>
<feature type="compositionally biased region" description="Basic and acidic residues" evidence="1">
    <location>
        <begin position="33"/>
        <end position="52"/>
    </location>
</feature>
<reference evidence="2" key="1">
    <citation type="submission" date="2020-07" db="EMBL/GenBank/DDBJ databases">
        <authorList>
            <person name="Pettersson B.M.F."/>
            <person name="Behra P.R.K."/>
            <person name="Ramesh M."/>
            <person name="Das S."/>
            <person name="Dasgupta S."/>
            <person name="Kirsebom L.A."/>
        </authorList>
    </citation>
    <scope>NUCLEOTIDE SEQUENCE</scope>
    <source>
        <strain evidence="2">DSM 44838</strain>
    </source>
</reference>
<dbReference type="AlphaFoldDB" id="A0A9X3BRS9"/>
<reference evidence="2" key="2">
    <citation type="journal article" date="2022" name="BMC Genomics">
        <title>Comparative genome analysis of mycobacteria focusing on tRNA and non-coding RNA.</title>
        <authorList>
            <person name="Behra P.R.K."/>
            <person name="Pettersson B.M.F."/>
            <person name="Ramesh M."/>
            <person name="Das S."/>
            <person name="Dasgupta S."/>
            <person name="Kirsebom L.A."/>
        </authorList>
    </citation>
    <scope>NUCLEOTIDE SEQUENCE</scope>
    <source>
        <strain evidence="2">DSM 44838</strain>
    </source>
</reference>
<keyword evidence="3" id="KW-1185">Reference proteome</keyword>
<evidence type="ECO:0000313" key="3">
    <source>
        <dbReference type="Proteomes" id="UP001141629"/>
    </source>
</evidence>
<evidence type="ECO:0000313" key="2">
    <source>
        <dbReference type="EMBL" id="MCV7419300.1"/>
    </source>
</evidence>
<dbReference type="RefSeq" id="WP_263994047.1">
    <property type="nucleotide sequence ID" value="NZ_JACKVK010000001.1"/>
</dbReference>
<dbReference type="EMBL" id="JACKVK010000001">
    <property type="protein sequence ID" value="MCV7419300.1"/>
    <property type="molecule type" value="Genomic_DNA"/>
</dbReference>